<name>A0A242K0L8_9ENTE</name>
<evidence type="ECO:0000313" key="3">
    <source>
        <dbReference type="Proteomes" id="UP000194933"/>
    </source>
</evidence>
<dbReference type="STRING" id="1987383.A5844_001341"/>
<evidence type="ECO:0000256" key="1">
    <source>
        <dbReference type="SAM" id="MobiDB-lite"/>
    </source>
</evidence>
<dbReference type="SUPFAM" id="SSF158560">
    <property type="entry name" value="BH3980-like"/>
    <property type="match status" value="1"/>
</dbReference>
<keyword evidence="3" id="KW-1185">Reference proteome</keyword>
<dbReference type="InterPro" id="IPR008316">
    <property type="entry name" value="UCP029876"/>
</dbReference>
<sequence>MPADYQTLFQSVHDYLMASYGGFDGLDVMQAVYHLVDVLDEAVAEGISAKEFAGDDFLDFAQRFGKESEIPTWMTKREDKKKEKMNKKIQKKLGGK</sequence>
<dbReference type="Pfam" id="PF06304">
    <property type="entry name" value="DUF1048"/>
    <property type="match status" value="1"/>
</dbReference>
<feature type="compositionally biased region" description="Basic residues" evidence="1">
    <location>
        <begin position="83"/>
        <end position="96"/>
    </location>
</feature>
<dbReference type="EMBL" id="NGMO01000002">
    <property type="protein sequence ID" value="OTP11207.1"/>
    <property type="molecule type" value="Genomic_DNA"/>
</dbReference>
<dbReference type="Proteomes" id="UP000194933">
    <property type="component" value="Unassembled WGS sequence"/>
</dbReference>
<gene>
    <name evidence="2" type="ORF">A5844_001341</name>
</gene>
<reference evidence="2 3" key="1">
    <citation type="submission" date="2017-05" db="EMBL/GenBank/DDBJ databases">
        <title>The Genome Sequence of Enterococcus sp. 10A9_DIV0425.</title>
        <authorList>
            <consortium name="The Broad Institute Genomics Platform"/>
            <consortium name="The Broad Institute Genomic Center for Infectious Diseases"/>
            <person name="Earl A."/>
            <person name="Manson A."/>
            <person name="Schwartman J."/>
            <person name="Gilmore M."/>
            <person name="Abouelleil A."/>
            <person name="Cao P."/>
            <person name="Chapman S."/>
            <person name="Cusick C."/>
            <person name="Shea T."/>
            <person name="Young S."/>
            <person name="Neafsey D."/>
            <person name="Nusbaum C."/>
            <person name="Birren B."/>
        </authorList>
    </citation>
    <scope>NUCLEOTIDE SEQUENCE [LARGE SCALE GENOMIC DNA]</scope>
    <source>
        <strain evidence="2 3">10A9_DIV0425</strain>
    </source>
</reference>
<accession>A0A242K0L8</accession>
<dbReference type="AlphaFoldDB" id="A0A242K0L8"/>
<proteinExistence type="predicted"/>
<evidence type="ECO:0000313" key="2">
    <source>
        <dbReference type="EMBL" id="OTP11207.1"/>
    </source>
</evidence>
<protein>
    <submittedName>
        <fullName evidence="2">Uncharacterized protein</fullName>
    </submittedName>
</protein>
<feature type="region of interest" description="Disordered" evidence="1">
    <location>
        <begin position="77"/>
        <end position="96"/>
    </location>
</feature>
<comment type="caution">
    <text evidence="2">The sequence shown here is derived from an EMBL/GenBank/DDBJ whole genome shotgun (WGS) entry which is preliminary data.</text>
</comment>
<organism evidence="2 3">
    <name type="scientific">Candidatus Enterococcus wittei</name>
    <dbReference type="NCBI Taxonomy" id="1987383"/>
    <lineage>
        <taxon>Bacteria</taxon>
        <taxon>Bacillati</taxon>
        <taxon>Bacillota</taxon>
        <taxon>Bacilli</taxon>
        <taxon>Lactobacillales</taxon>
        <taxon>Enterococcaceae</taxon>
        <taxon>Enterococcus</taxon>
    </lineage>
</organism>
<dbReference type="Gene3D" id="1.10.1900.10">
    <property type="entry name" value="c-terminal domain of poly(a) binding protein"/>
    <property type="match status" value="1"/>
</dbReference>